<name>A0ABN1GUL4_9ACTN</name>
<evidence type="ECO:0000256" key="2">
    <source>
        <dbReference type="ARBA" id="ARBA00022801"/>
    </source>
</evidence>
<sequence length="194" mass="20531">MGFSRAELERHRGATVPDLVGPETRLLLVGINPGLWTAAAQAHFAKRGNRFYPALYGAGITGHLIDASAGYRPGDREHLLERGIGITNVVPIATARADELTPEQFVAGGRALVRRVRRIRPAVVAVLGVTAYRAAFARPKAVPGRQDETLGGAELWVAPNPSGLNAHAQIPDLAAAYREIALAAGLALFPPPVA</sequence>
<dbReference type="CDD" id="cd10028">
    <property type="entry name" value="UDG-F2_TDG_MUG"/>
    <property type="match status" value="1"/>
</dbReference>
<reference evidence="5 6" key="1">
    <citation type="journal article" date="2019" name="Int. J. Syst. Evol. Microbiol.">
        <title>The Global Catalogue of Microorganisms (GCM) 10K type strain sequencing project: providing services to taxonomists for standard genome sequencing and annotation.</title>
        <authorList>
            <consortium name="The Broad Institute Genomics Platform"/>
            <consortium name="The Broad Institute Genome Sequencing Center for Infectious Disease"/>
            <person name="Wu L."/>
            <person name="Ma J."/>
        </authorList>
    </citation>
    <scope>NUCLEOTIDE SEQUENCE [LARGE SCALE GENOMIC DNA]</scope>
    <source>
        <strain evidence="5 6">JCM 10671</strain>
    </source>
</reference>
<protein>
    <recommendedName>
        <fullName evidence="4">Uracil-DNA glycosylase-like domain-containing protein</fullName>
    </recommendedName>
</protein>
<comment type="caution">
    <text evidence="5">The sequence shown here is derived from an EMBL/GenBank/DDBJ whole genome shotgun (WGS) entry which is preliminary data.</text>
</comment>
<feature type="domain" description="Uracil-DNA glycosylase-like" evidence="4">
    <location>
        <begin position="17"/>
        <end position="182"/>
    </location>
</feature>
<evidence type="ECO:0000313" key="6">
    <source>
        <dbReference type="Proteomes" id="UP001500957"/>
    </source>
</evidence>
<evidence type="ECO:0000256" key="3">
    <source>
        <dbReference type="ARBA" id="ARBA00023204"/>
    </source>
</evidence>
<dbReference type="SMART" id="SM00986">
    <property type="entry name" value="UDG"/>
    <property type="match status" value="1"/>
</dbReference>
<dbReference type="SUPFAM" id="SSF52141">
    <property type="entry name" value="Uracil-DNA glycosylase-like"/>
    <property type="match status" value="1"/>
</dbReference>
<dbReference type="InterPro" id="IPR005122">
    <property type="entry name" value="Uracil-DNA_glycosylase-like"/>
</dbReference>
<keyword evidence="3" id="KW-0234">DNA repair</keyword>
<keyword evidence="1" id="KW-0227">DNA damage</keyword>
<dbReference type="RefSeq" id="WP_344604827.1">
    <property type="nucleotide sequence ID" value="NZ_BAAAHE010000017.1"/>
</dbReference>
<dbReference type="Gene3D" id="3.40.470.10">
    <property type="entry name" value="Uracil-DNA glycosylase-like domain"/>
    <property type="match status" value="1"/>
</dbReference>
<keyword evidence="6" id="KW-1185">Reference proteome</keyword>
<dbReference type="InterPro" id="IPR015637">
    <property type="entry name" value="MUG/TDG"/>
</dbReference>
<dbReference type="EMBL" id="BAAAHE010000017">
    <property type="protein sequence ID" value="GAA0620023.1"/>
    <property type="molecule type" value="Genomic_DNA"/>
</dbReference>
<proteinExistence type="predicted"/>
<accession>A0ABN1GUL4</accession>
<dbReference type="PANTHER" id="PTHR12159">
    <property type="entry name" value="G/T AND G/U MISMATCH-SPECIFIC DNA GLYCOSYLASE"/>
    <property type="match status" value="1"/>
</dbReference>
<gene>
    <name evidence="5" type="ORF">GCM10009547_23170</name>
</gene>
<dbReference type="Pfam" id="PF03167">
    <property type="entry name" value="UDG"/>
    <property type="match status" value="1"/>
</dbReference>
<evidence type="ECO:0000259" key="4">
    <source>
        <dbReference type="SMART" id="SM00986"/>
    </source>
</evidence>
<dbReference type="SMART" id="SM00987">
    <property type="entry name" value="UreE_C"/>
    <property type="match status" value="1"/>
</dbReference>
<keyword evidence="2" id="KW-0378">Hydrolase</keyword>
<dbReference type="InterPro" id="IPR036895">
    <property type="entry name" value="Uracil-DNA_glycosylase-like_sf"/>
</dbReference>
<organism evidence="5 6">
    <name type="scientific">Sporichthya brevicatena</name>
    <dbReference type="NCBI Taxonomy" id="171442"/>
    <lineage>
        <taxon>Bacteria</taxon>
        <taxon>Bacillati</taxon>
        <taxon>Actinomycetota</taxon>
        <taxon>Actinomycetes</taxon>
        <taxon>Sporichthyales</taxon>
        <taxon>Sporichthyaceae</taxon>
        <taxon>Sporichthya</taxon>
    </lineage>
</organism>
<dbReference type="PANTHER" id="PTHR12159:SF9">
    <property type="entry name" value="G_T MISMATCH-SPECIFIC THYMINE DNA GLYCOSYLASE"/>
    <property type="match status" value="1"/>
</dbReference>
<evidence type="ECO:0000313" key="5">
    <source>
        <dbReference type="EMBL" id="GAA0620023.1"/>
    </source>
</evidence>
<evidence type="ECO:0000256" key="1">
    <source>
        <dbReference type="ARBA" id="ARBA00022763"/>
    </source>
</evidence>
<dbReference type="Proteomes" id="UP001500957">
    <property type="component" value="Unassembled WGS sequence"/>
</dbReference>